<keyword evidence="5" id="KW-0804">Transcription</keyword>
<gene>
    <name evidence="7" type="ORF">Atai01_29370</name>
</gene>
<dbReference type="PROSITE" id="PS50949">
    <property type="entry name" value="HTH_GNTR"/>
    <property type="match status" value="1"/>
</dbReference>
<evidence type="ECO:0000256" key="5">
    <source>
        <dbReference type="ARBA" id="ARBA00023163"/>
    </source>
</evidence>
<sequence>MEIHIDIGSGRGRRDEIYHQIRAAILDGRLRPGEALPPTRELARRLAVSRNTVGAAYDRLTAEGFLEPRVGAGTFVRAGSAMTREPRDDDVTSLEPIDVWSAIPKPPGPFHQRPDYDFRVGVPDVGLFPFQIWRRLLTQQVRHSRPDVLTYGDPRGFPALRAEIARHVGLSRNVRARPDDVLVTSGSQQAVDLLARVLLRPGDRVAVENPGYPPPRHLFAALGARPVGVPVDEEGIVVEEIPADCRAVHVTPSHQFPLGVAMSLRRRLDLIAWAETHGAAILEDDYDTEFRFTGRPLEPLHSLDSGGRVVYIGSFSKVLLPGLRLGFLVAPPSLREALEKAKSLTDWHSGSFGQAALASFFAEGGFARHVRRLRREYQLRKEEVGRIVRRDFADVLTPVPSSAGLHVSAFTAKPAQPMVSAARRAGVWLYSLDGFGEPHGVMQGLIFGYGAIPLDRIEPGLRKLREVIS</sequence>
<keyword evidence="2" id="KW-0663">Pyridoxal phosphate</keyword>
<comment type="similarity">
    <text evidence="1">In the C-terminal section; belongs to the class-I pyridoxal-phosphate-dependent aminotransferase family.</text>
</comment>
<dbReference type="InterPro" id="IPR004839">
    <property type="entry name" value="Aminotransferase_I/II_large"/>
</dbReference>
<evidence type="ECO:0000313" key="7">
    <source>
        <dbReference type="EMBL" id="GLY66318.1"/>
    </source>
</evidence>
<dbReference type="InterPro" id="IPR015421">
    <property type="entry name" value="PyrdxlP-dep_Trfase_major"/>
</dbReference>
<dbReference type="GO" id="GO:0003700">
    <property type="term" value="F:DNA-binding transcription factor activity"/>
    <property type="evidence" value="ECO:0007669"/>
    <property type="project" value="InterPro"/>
</dbReference>
<dbReference type="SMART" id="SM00345">
    <property type="entry name" value="HTH_GNTR"/>
    <property type="match status" value="1"/>
</dbReference>
<dbReference type="AlphaFoldDB" id="A0A9W6QZ10"/>
<evidence type="ECO:0000256" key="4">
    <source>
        <dbReference type="ARBA" id="ARBA00023125"/>
    </source>
</evidence>
<protein>
    <submittedName>
        <fullName evidence="7">GntR family transcriptional regulator</fullName>
    </submittedName>
</protein>
<feature type="domain" description="HTH gntR-type" evidence="6">
    <location>
        <begin position="11"/>
        <end position="79"/>
    </location>
</feature>
<keyword evidence="4" id="KW-0238">DNA-binding</keyword>
<dbReference type="Pfam" id="PF00155">
    <property type="entry name" value="Aminotran_1_2"/>
    <property type="match status" value="1"/>
</dbReference>
<dbReference type="PRINTS" id="PR00035">
    <property type="entry name" value="HTHGNTR"/>
</dbReference>
<dbReference type="Gene3D" id="3.40.640.10">
    <property type="entry name" value="Type I PLP-dependent aspartate aminotransferase-like (Major domain)"/>
    <property type="match status" value="1"/>
</dbReference>
<dbReference type="RefSeq" id="WP_285487142.1">
    <property type="nucleotide sequence ID" value="NZ_BSTI01000005.1"/>
</dbReference>
<dbReference type="GO" id="GO:0003677">
    <property type="term" value="F:DNA binding"/>
    <property type="evidence" value="ECO:0007669"/>
    <property type="project" value="UniProtKB-KW"/>
</dbReference>
<evidence type="ECO:0000256" key="1">
    <source>
        <dbReference type="ARBA" id="ARBA00005384"/>
    </source>
</evidence>
<accession>A0A9W6QZ10</accession>
<dbReference type="SUPFAM" id="SSF46785">
    <property type="entry name" value="Winged helix' DNA-binding domain"/>
    <property type="match status" value="1"/>
</dbReference>
<organism evidence="7 8">
    <name type="scientific">Amycolatopsis taiwanensis</name>
    <dbReference type="NCBI Taxonomy" id="342230"/>
    <lineage>
        <taxon>Bacteria</taxon>
        <taxon>Bacillati</taxon>
        <taxon>Actinomycetota</taxon>
        <taxon>Actinomycetes</taxon>
        <taxon>Pseudonocardiales</taxon>
        <taxon>Pseudonocardiaceae</taxon>
        <taxon>Amycolatopsis</taxon>
    </lineage>
</organism>
<dbReference type="Proteomes" id="UP001165136">
    <property type="component" value="Unassembled WGS sequence"/>
</dbReference>
<dbReference type="PANTHER" id="PTHR46577:SF1">
    <property type="entry name" value="HTH-TYPE TRANSCRIPTIONAL REGULATORY PROTEIN GABR"/>
    <property type="match status" value="1"/>
</dbReference>
<evidence type="ECO:0000256" key="2">
    <source>
        <dbReference type="ARBA" id="ARBA00022898"/>
    </source>
</evidence>
<evidence type="ECO:0000256" key="3">
    <source>
        <dbReference type="ARBA" id="ARBA00023015"/>
    </source>
</evidence>
<dbReference type="PANTHER" id="PTHR46577">
    <property type="entry name" value="HTH-TYPE TRANSCRIPTIONAL REGULATORY PROTEIN GABR"/>
    <property type="match status" value="1"/>
</dbReference>
<evidence type="ECO:0000259" key="6">
    <source>
        <dbReference type="PROSITE" id="PS50949"/>
    </source>
</evidence>
<dbReference type="CDD" id="cd00609">
    <property type="entry name" value="AAT_like"/>
    <property type="match status" value="1"/>
</dbReference>
<proteinExistence type="inferred from homology"/>
<dbReference type="Pfam" id="PF00392">
    <property type="entry name" value="GntR"/>
    <property type="match status" value="1"/>
</dbReference>
<dbReference type="InterPro" id="IPR015424">
    <property type="entry name" value="PyrdxlP-dep_Trfase"/>
</dbReference>
<dbReference type="GO" id="GO:0030170">
    <property type="term" value="F:pyridoxal phosphate binding"/>
    <property type="evidence" value="ECO:0007669"/>
    <property type="project" value="InterPro"/>
</dbReference>
<dbReference type="InterPro" id="IPR000524">
    <property type="entry name" value="Tscrpt_reg_HTH_GntR"/>
</dbReference>
<dbReference type="InterPro" id="IPR051446">
    <property type="entry name" value="HTH_trans_reg/aminotransferase"/>
</dbReference>
<name>A0A9W6QZ10_9PSEU</name>
<dbReference type="EMBL" id="BSTI01000005">
    <property type="protein sequence ID" value="GLY66318.1"/>
    <property type="molecule type" value="Genomic_DNA"/>
</dbReference>
<reference evidence="7" key="1">
    <citation type="submission" date="2023-03" db="EMBL/GenBank/DDBJ databases">
        <title>Amycolatopsis taiwanensis NBRC 103393.</title>
        <authorList>
            <person name="Ichikawa N."/>
            <person name="Sato H."/>
            <person name="Tonouchi N."/>
        </authorList>
    </citation>
    <scope>NUCLEOTIDE SEQUENCE</scope>
    <source>
        <strain evidence="7">NBRC 103393</strain>
    </source>
</reference>
<evidence type="ECO:0000313" key="8">
    <source>
        <dbReference type="Proteomes" id="UP001165136"/>
    </source>
</evidence>
<comment type="caution">
    <text evidence="7">The sequence shown here is derived from an EMBL/GenBank/DDBJ whole genome shotgun (WGS) entry which is preliminary data.</text>
</comment>
<keyword evidence="8" id="KW-1185">Reference proteome</keyword>
<dbReference type="SUPFAM" id="SSF53383">
    <property type="entry name" value="PLP-dependent transferases"/>
    <property type="match status" value="1"/>
</dbReference>
<keyword evidence="3" id="KW-0805">Transcription regulation</keyword>
<dbReference type="InterPro" id="IPR036388">
    <property type="entry name" value="WH-like_DNA-bd_sf"/>
</dbReference>
<dbReference type="Gene3D" id="1.10.10.10">
    <property type="entry name" value="Winged helix-like DNA-binding domain superfamily/Winged helix DNA-binding domain"/>
    <property type="match status" value="1"/>
</dbReference>
<dbReference type="InterPro" id="IPR036390">
    <property type="entry name" value="WH_DNA-bd_sf"/>
</dbReference>
<dbReference type="CDD" id="cd07377">
    <property type="entry name" value="WHTH_GntR"/>
    <property type="match status" value="1"/>
</dbReference>